<dbReference type="OrthoDB" id="9813612at2"/>
<dbReference type="InterPro" id="IPR015421">
    <property type="entry name" value="PyrdxlP-dep_Trfase_major"/>
</dbReference>
<dbReference type="Proteomes" id="UP000092607">
    <property type="component" value="Unassembled WGS sequence"/>
</dbReference>
<evidence type="ECO:0000256" key="5">
    <source>
        <dbReference type="ARBA" id="ARBA00022576"/>
    </source>
</evidence>
<comment type="catalytic activity">
    <reaction evidence="10 11">
        <text>L-histidinol phosphate + 2-oxoglutarate = 3-(imidazol-4-yl)-2-oxopropyl phosphate + L-glutamate</text>
        <dbReference type="Rhea" id="RHEA:23744"/>
        <dbReference type="ChEBI" id="CHEBI:16810"/>
        <dbReference type="ChEBI" id="CHEBI:29985"/>
        <dbReference type="ChEBI" id="CHEBI:57766"/>
        <dbReference type="ChEBI" id="CHEBI:57980"/>
        <dbReference type="EC" id="2.6.1.9"/>
    </reaction>
</comment>
<dbReference type="PROSITE" id="PS00599">
    <property type="entry name" value="AA_TRANSFER_CLASS_2"/>
    <property type="match status" value="1"/>
</dbReference>
<dbReference type="InterPro" id="IPR005861">
    <property type="entry name" value="HisP_aminotrans"/>
</dbReference>
<accession>A0A1B8Q7Q5</accession>
<evidence type="ECO:0000313" key="14">
    <source>
        <dbReference type="Proteomes" id="UP000092607"/>
    </source>
</evidence>
<dbReference type="InterPro" id="IPR015422">
    <property type="entry name" value="PyrdxlP-dep_Trfase_small"/>
</dbReference>
<feature type="domain" description="Aminotransferase class I/classII large" evidence="12">
    <location>
        <begin position="29"/>
        <end position="349"/>
    </location>
</feature>
<evidence type="ECO:0000256" key="3">
    <source>
        <dbReference type="ARBA" id="ARBA00007970"/>
    </source>
</evidence>
<dbReference type="GO" id="GO:0000105">
    <property type="term" value="P:L-histidine biosynthetic process"/>
    <property type="evidence" value="ECO:0007669"/>
    <property type="project" value="UniProtKB-UniRule"/>
</dbReference>
<dbReference type="UniPathway" id="UPA00031">
    <property type="reaction ID" value="UER00012"/>
</dbReference>
<dbReference type="PANTHER" id="PTHR42885">
    <property type="entry name" value="HISTIDINOL-PHOSPHATE AMINOTRANSFERASE-RELATED"/>
    <property type="match status" value="1"/>
</dbReference>
<dbReference type="EMBL" id="LZMS01000018">
    <property type="protein sequence ID" value="OBX66316.1"/>
    <property type="molecule type" value="Genomic_DNA"/>
</dbReference>
<dbReference type="InterPro" id="IPR004839">
    <property type="entry name" value="Aminotransferase_I/II_large"/>
</dbReference>
<dbReference type="EC" id="2.6.1.9" evidence="11"/>
<comment type="cofactor">
    <cofactor evidence="1 11">
        <name>pyridoxal 5'-phosphate</name>
        <dbReference type="ChEBI" id="CHEBI:597326"/>
    </cofactor>
</comment>
<evidence type="ECO:0000256" key="1">
    <source>
        <dbReference type="ARBA" id="ARBA00001933"/>
    </source>
</evidence>
<comment type="subunit">
    <text evidence="4 11">Homodimer.</text>
</comment>
<keyword evidence="8 11" id="KW-0663">Pyridoxal phosphate</keyword>
<dbReference type="Pfam" id="PF00155">
    <property type="entry name" value="Aminotran_1_2"/>
    <property type="match status" value="1"/>
</dbReference>
<dbReference type="Gene3D" id="3.90.1150.10">
    <property type="entry name" value="Aspartate Aminotransferase, domain 1"/>
    <property type="match status" value="1"/>
</dbReference>
<evidence type="ECO:0000256" key="11">
    <source>
        <dbReference type="HAMAP-Rule" id="MF_01023"/>
    </source>
</evidence>
<dbReference type="PANTHER" id="PTHR42885:SF2">
    <property type="entry name" value="HISTIDINOL-PHOSPHATE AMINOTRANSFERASE"/>
    <property type="match status" value="1"/>
</dbReference>
<evidence type="ECO:0000256" key="2">
    <source>
        <dbReference type="ARBA" id="ARBA00005011"/>
    </source>
</evidence>
<proteinExistence type="inferred from homology"/>
<dbReference type="AlphaFoldDB" id="A0A1B8Q7Q5"/>
<feature type="modified residue" description="N6-(pyridoxal phosphate)lysine" evidence="11">
    <location>
        <position position="208"/>
    </location>
</feature>
<dbReference type="SUPFAM" id="SSF53383">
    <property type="entry name" value="PLP-dependent transferases"/>
    <property type="match status" value="1"/>
</dbReference>
<comment type="pathway">
    <text evidence="2 11">Amino-acid biosynthesis; L-histidine biosynthesis; L-histidine from 5-phospho-alpha-D-ribose 1-diphosphate: step 7/9.</text>
</comment>
<keyword evidence="9 11" id="KW-0368">Histidine biosynthesis</keyword>
<evidence type="ECO:0000256" key="10">
    <source>
        <dbReference type="ARBA" id="ARBA00047481"/>
    </source>
</evidence>
<dbReference type="GO" id="GO:0004400">
    <property type="term" value="F:histidinol-phosphate transaminase activity"/>
    <property type="evidence" value="ECO:0007669"/>
    <property type="project" value="UniProtKB-UniRule"/>
</dbReference>
<evidence type="ECO:0000256" key="4">
    <source>
        <dbReference type="ARBA" id="ARBA00011738"/>
    </source>
</evidence>
<evidence type="ECO:0000256" key="8">
    <source>
        <dbReference type="ARBA" id="ARBA00022898"/>
    </source>
</evidence>
<gene>
    <name evidence="11" type="primary">hisC</name>
    <name evidence="13" type="ORF">A9309_12635</name>
</gene>
<keyword evidence="7 11" id="KW-0808">Transferase</keyword>
<dbReference type="RefSeq" id="WP_065256946.1">
    <property type="nucleotide sequence ID" value="NZ_LZDR01000118.1"/>
</dbReference>
<dbReference type="InterPro" id="IPR001917">
    <property type="entry name" value="Aminotrans_II_pyridoxalP_BS"/>
</dbReference>
<dbReference type="InterPro" id="IPR015424">
    <property type="entry name" value="PyrdxlP-dep_Trfase"/>
</dbReference>
<comment type="caution">
    <text evidence="13">The sequence shown here is derived from an EMBL/GenBank/DDBJ whole genome shotgun (WGS) entry which is preliminary data.</text>
</comment>
<dbReference type="NCBIfam" id="TIGR01141">
    <property type="entry name" value="hisC"/>
    <property type="match status" value="1"/>
</dbReference>
<evidence type="ECO:0000259" key="12">
    <source>
        <dbReference type="Pfam" id="PF00155"/>
    </source>
</evidence>
<name>A0A1B8Q7Q5_MORLA</name>
<sequence>MITHLIKSSVQELTPYQSARKIGGNGTIWLNANEYPTSPNILGLDTLNRYPEPQPDELIHRYARYAGVRPEQVLTTRGGDEAIELIIRIFCEPADSVLYCPPTYGMYAVSSTAFDIRAKTVPLTDDFNLDLPQIQANLDGTKVVFVCSPNNPTGNLLAHDDILALLAMTKDRAIVALDEAYIDFCVDKSFARELDNFDNLIIVRTLSKAFGLAGIRCGFALANSQIISAMQKIIAPYPIATPTALIATTALSDDGIGQMQTHVKTTLDNKAWLVRELESLPIVKAIYPSSANFILVKFDNQLQSGQAVFDKLWEMGIILRNQTTALNLADCIRISIGTQDENQAVIDALKNL</sequence>
<evidence type="ECO:0000256" key="7">
    <source>
        <dbReference type="ARBA" id="ARBA00022679"/>
    </source>
</evidence>
<dbReference type="Gene3D" id="3.40.640.10">
    <property type="entry name" value="Type I PLP-dependent aspartate aminotransferase-like (Major domain)"/>
    <property type="match status" value="1"/>
</dbReference>
<keyword evidence="6 11" id="KW-0028">Amino-acid biosynthesis</keyword>
<reference evidence="13 14" key="1">
    <citation type="submission" date="2016-06" db="EMBL/GenBank/DDBJ databases">
        <title>Draft genome of Moraxella lacunata CCUG 57757A.</title>
        <authorList>
            <person name="Salva-Serra F."/>
            <person name="Engstrom-Jakobsson H."/>
            <person name="Thorell K."/>
            <person name="Gonzales-Siles L."/>
            <person name="Karlsson R."/>
            <person name="Boulund F."/>
            <person name="Engstrand L."/>
            <person name="Kristiansson E."/>
            <person name="Moore E."/>
        </authorList>
    </citation>
    <scope>NUCLEOTIDE SEQUENCE [LARGE SCALE GENOMIC DNA]</scope>
    <source>
        <strain evidence="13 14">CCUG 57757A</strain>
    </source>
</reference>
<evidence type="ECO:0000256" key="6">
    <source>
        <dbReference type="ARBA" id="ARBA00022605"/>
    </source>
</evidence>
<keyword evidence="5 11" id="KW-0032">Aminotransferase</keyword>
<evidence type="ECO:0000313" key="13">
    <source>
        <dbReference type="EMBL" id="OBX66316.1"/>
    </source>
</evidence>
<protein>
    <recommendedName>
        <fullName evidence="11">Histidinol-phosphate aminotransferase</fullName>
        <ecNumber evidence="11">2.6.1.9</ecNumber>
    </recommendedName>
    <alternativeName>
        <fullName evidence="11">Imidazole acetol-phosphate transaminase</fullName>
    </alternativeName>
</protein>
<comment type="similarity">
    <text evidence="3 11">Belongs to the class-II pyridoxal-phosphate-dependent aminotransferase family. Histidinol-phosphate aminotransferase subfamily.</text>
</comment>
<dbReference type="CDD" id="cd00609">
    <property type="entry name" value="AAT_like"/>
    <property type="match status" value="1"/>
</dbReference>
<organism evidence="13 14">
    <name type="scientific">Moraxella lacunata</name>
    <dbReference type="NCBI Taxonomy" id="477"/>
    <lineage>
        <taxon>Bacteria</taxon>
        <taxon>Pseudomonadati</taxon>
        <taxon>Pseudomonadota</taxon>
        <taxon>Gammaproteobacteria</taxon>
        <taxon>Moraxellales</taxon>
        <taxon>Moraxellaceae</taxon>
        <taxon>Moraxella</taxon>
    </lineage>
</organism>
<evidence type="ECO:0000256" key="9">
    <source>
        <dbReference type="ARBA" id="ARBA00023102"/>
    </source>
</evidence>
<dbReference type="GO" id="GO:0030170">
    <property type="term" value="F:pyridoxal phosphate binding"/>
    <property type="evidence" value="ECO:0007669"/>
    <property type="project" value="InterPro"/>
</dbReference>
<dbReference type="HAMAP" id="MF_01023">
    <property type="entry name" value="HisC_aminotrans_2"/>
    <property type="match status" value="1"/>
</dbReference>